<keyword evidence="2" id="KW-1133">Transmembrane helix</keyword>
<protein>
    <submittedName>
        <fullName evidence="3">Uncharacterized protein</fullName>
    </submittedName>
</protein>
<sequence>MPQCRWMYRFELRDNPSTSERLETTISTKQGSSQTAPAVTTEAVPLTSWLIITSPQKKEGLGLINTEVFIYSLCGVSTFLILSFSIVCLCVHKKSQKANVNQHFENQHTDGNNRQADVDVDLEISQNISTEKETGHEYEEIDERKMSDFFIILSLEQGDLSDNDNSSESSDGMRLPNDGYLNPYQPLQSTLQETEDSQSESDEHNHPSKENRAYANLYQSLKSNREEKNKVIFKMS</sequence>
<organism evidence="3 4">
    <name type="scientific">Mytilus coruscus</name>
    <name type="common">Sea mussel</name>
    <dbReference type="NCBI Taxonomy" id="42192"/>
    <lineage>
        <taxon>Eukaryota</taxon>
        <taxon>Metazoa</taxon>
        <taxon>Spiralia</taxon>
        <taxon>Lophotrochozoa</taxon>
        <taxon>Mollusca</taxon>
        <taxon>Bivalvia</taxon>
        <taxon>Autobranchia</taxon>
        <taxon>Pteriomorphia</taxon>
        <taxon>Mytilida</taxon>
        <taxon>Mytiloidea</taxon>
        <taxon>Mytilidae</taxon>
        <taxon>Mytilinae</taxon>
        <taxon>Mytilus</taxon>
    </lineage>
</organism>
<evidence type="ECO:0000313" key="3">
    <source>
        <dbReference type="EMBL" id="CAC5384536.1"/>
    </source>
</evidence>
<accession>A0A6J8BLR2</accession>
<feature type="region of interest" description="Disordered" evidence="1">
    <location>
        <begin position="160"/>
        <end position="214"/>
    </location>
</feature>
<feature type="compositionally biased region" description="Basic and acidic residues" evidence="1">
    <location>
        <begin position="201"/>
        <end position="212"/>
    </location>
</feature>
<evidence type="ECO:0000256" key="1">
    <source>
        <dbReference type="SAM" id="MobiDB-lite"/>
    </source>
</evidence>
<evidence type="ECO:0000313" key="4">
    <source>
        <dbReference type="Proteomes" id="UP000507470"/>
    </source>
</evidence>
<dbReference type="AlphaFoldDB" id="A0A6J8BLR2"/>
<reference evidence="3 4" key="1">
    <citation type="submission" date="2020-06" db="EMBL/GenBank/DDBJ databases">
        <authorList>
            <person name="Li R."/>
            <person name="Bekaert M."/>
        </authorList>
    </citation>
    <scope>NUCLEOTIDE SEQUENCE [LARGE SCALE GENOMIC DNA]</scope>
    <source>
        <strain evidence="4">wild</strain>
    </source>
</reference>
<name>A0A6J8BLR2_MYTCO</name>
<keyword evidence="2" id="KW-0812">Transmembrane</keyword>
<dbReference type="EMBL" id="CACVKT020003582">
    <property type="protein sequence ID" value="CAC5384536.1"/>
    <property type="molecule type" value="Genomic_DNA"/>
</dbReference>
<evidence type="ECO:0000256" key="2">
    <source>
        <dbReference type="SAM" id="Phobius"/>
    </source>
</evidence>
<gene>
    <name evidence="3" type="ORF">MCOR_20164</name>
</gene>
<proteinExistence type="predicted"/>
<feature type="transmembrane region" description="Helical" evidence="2">
    <location>
        <begin position="68"/>
        <end position="91"/>
    </location>
</feature>
<keyword evidence="2" id="KW-0472">Membrane</keyword>
<dbReference type="Proteomes" id="UP000507470">
    <property type="component" value="Unassembled WGS sequence"/>
</dbReference>
<dbReference type="OrthoDB" id="10398285at2759"/>
<keyword evidence="4" id="KW-1185">Reference proteome</keyword>